<evidence type="ECO:0000313" key="3">
    <source>
        <dbReference type="EMBL" id="KYG66454.1"/>
    </source>
</evidence>
<dbReference type="Proteomes" id="UP000075320">
    <property type="component" value="Unassembled WGS sequence"/>
</dbReference>
<dbReference type="PANTHER" id="PTHR43236">
    <property type="entry name" value="ANTITOXIN HIGA1"/>
    <property type="match status" value="1"/>
</dbReference>
<comment type="caution">
    <text evidence="3">The sequence shown here is derived from an EMBL/GenBank/DDBJ whole genome shotgun (WGS) entry which is preliminary data.</text>
</comment>
<dbReference type="SMART" id="SM00530">
    <property type="entry name" value="HTH_XRE"/>
    <property type="match status" value="1"/>
</dbReference>
<comment type="similarity">
    <text evidence="1">Belongs to the short-chain fatty acyl-CoA assimilation regulator (ScfR) family.</text>
</comment>
<dbReference type="InterPro" id="IPR010982">
    <property type="entry name" value="Lambda_DNA-bd_dom_sf"/>
</dbReference>
<gene>
    <name evidence="3" type="ORF">AZI86_05255</name>
</gene>
<protein>
    <recommendedName>
        <fullName evidence="2">HTH cro/C1-type domain-containing protein</fullName>
    </recommendedName>
</protein>
<dbReference type="GO" id="GO:0003677">
    <property type="term" value="F:DNA binding"/>
    <property type="evidence" value="ECO:0007669"/>
    <property type="project" value="InterPro"/>
</dbReference>
<feature type="domain" description="HTH cro/C1-type" evidence="2">
    <location>
        <begin position="13"/>
        <end position="67"/>
    </location>
</feature>
<dbReference type="Pfam" id="PF06114">
    <property type="entry name" value="Peptidase_M78"/>
    <property type="match status" value="1"/>
</dbReference>
<dbReference type="CDD" id="cd00093">
    <property type="entry name" value="HTH_XRE"/>
    <property type="match status" value="1"/>
</dbReference>
<dbReference type="SUPFAM" id="SSF47413">
    <property type="entry name" value="lambda repressor-like DNA-binding domains"/>
    <property type="match status" value="1"/>
</dbReference>
<dbReference type="EMBL" id="LUKE01000001">
    <property type="protein sequence ID" value="KYG66454.1"/>
    <property type="molecule type" value="Genomic_DNA"/>
</dbReference>
<evidence type="ECO:0000313" key="4">
    <source>
        <dbReference type="Proteomes" id="UP000075320"/>
    </source>
</evidence>
<dbReference type="PANTHER" id="PTHR43236:SF2">
    <property type="entry name" value="BLL0069 PROTEIN"/>
    <property type="match status" value="1"/>
</dbReference>
<dbReference type="InterPro" id="IPR052345">
    <property type="entry name" value="Rad_response_metalloprotease"/>
</dbReference>
<accession>A0A150WQ48</accession>
<proteinExistence type="inferred from homology"/>
<evidence type="ECO:0000259" key="2">
    <source>
        <dbReference type="PROSITE" id="PS50943"/>
    </source>
</evidence>
<dbReference type="RefSeq" id="WP_061834018.1">
    <property type="nucleotide sequence ID" value="NZ_LUKE01000001.1"/>
</dbReference>
<evidence type="ECO:0000256" key="1">
    <source>
        <dbReference type="ARBA" id="ARBA00007227"/>
    </source>
</evidence>
<name>A0A150WQ48_BDEBC</name>
<dbReference type="AlphaFoldDB" id="A0A150WQ48"/>
<sequence>MDMLEKKLNTKAVSERMIHKGLSQTDLADKLQVSKATISSWLKPEKFPRPRHLLQLGELLSLKYEELILESQAQSPVVAFRKSGNYKITPEHMEKFYYVGRLLNKLVQFLPFDTLSSPTTLKDPKLDYEYIQKAASSVRQIINPKTHVIDFPDLIRFFNELHAVLIPVLWGTKHYKNATHLYLPESSTTWIFINLDTKVFDFKFWLAHELGHAKAPQLLGEEGEEFADNFAGALLFPRESAEAAYKELSKVGNADRLKIIGKFATEYLVSPITIYLQIEEFAKANDLPSLELEKQIYGFTTNFNKSYKLISEILLNVEKPSVEQYCKVASEAFKTPFFSCLSEYLKASEDSPKFVANLLDISIEDAQELFRCLVKNG</sequence>
<organism evidence="3 4">
    <name type="scientific">Bdellovibrio bacteriovorus</name>
    <dbReference type="NCBI Taxonomy" id="959"/>
    <lineage>
        <taxon>Bacteria</taxon>
        <taxon>Pseudomonadati</taxon>
        <taxon>Bdellovibrionota</taxon>
        <taxon>Bdellovibrionia</taxon>
        <taxon>Bdellovibrionales</taxon>
        <taxon>Pseudobdellovibrionaceae</taxon>
        <taxon>Bdellovibrio</taxon>
    </lineage>
</organism>
<dbReference type="InterPro" id="IPR001387">
    <property type="entry name" value="Cro/C1-type_HTH"/>
</dbReference>
<dbReference type="Gene3D" id="1.10.260.40">
    <property type="entry name" value="lambda repressor-like DNA-binding domains"/>
    <property type="match status" value="1"/>
</dbReference>
<keyword evidence="4" id="KW-1185">Reference proteome</keyword>
<reference evidence="3 4" key="1">
    <citation type="submission" date="2016-03" db="EMBL/GenBank/DDBJ databases">
        <authorList>
            <person name="Ploux O."/>
        </authorList>
    </citation>
    <scope>NUCLEOTIDE SEQUENCE [LARGE SCALE GENOMIC DNA]</scope>
    <source>
        <strain evidence="3 4">R0</strain>
    </source>
</reference>
<dbReference type="InterPro" id="IPR010359">
    <property type="entry name" value="IrrE_HExxH"/>
</dbReference>
<dbReference type="OrthoDB" id="9124406at2"/>
<dbReference type="Pfam" id="PF01381">
    <property type="entry name" value="HTH_3"/>
    <property type="match status" value="1"/>
</dbReference>
<dbReference type="PROSITE" id="PS50943">
    <property type="entry name" value="HTH_CROC1"/>
    <property type="match status" value="1"/>
</dbReference>